<dbReference type="AlphaFoldDB" id="N1R456"/>
<organism evidence="2">
    <name type="scientific">Aegilops tauschii</name>
    <name type="common">Tausch's goatgrass</name>
    <name type="synonym">Aegilops squarrosa</name>
    <dbReference type="NCBI Taxonomy" id="37682"/>
    <lineage>
        <taxon>Eukaryota</taxon>
        <taxon>Viridiplantae</taxon>
        <taxon>Streptophyta</taxon>
        <taxon>Embryophyta</taxon>
        <taxon>Tracheophyta</taxon>
        <taxon>Spermatophyta</taxon>
        <taxon>Magnoliopsida</taxon>
        <taxon>Liliopsida</taxon>
        <taxon>Poales</taxon>
        <taxon>Poaceae</taxon>
        <taxon>BOP clade</taxon>
        <taxon>Pooideae</taxon>
        <taxon>Triticodae</taxon>
        <taxon>Triticeae</taxon>
        <taxon>Triticinae</taxon>
        <taxon>Aegilops</taxon>
    </lineage>
</organism>
<evidence type="ECO:0000313" key="2">
    <source>
        <dbReference type="EnsemblPlants" id="EMT19191"/>
    </source>
</evidence>
<protein>
    <recommendedName>
        <fullName evidence="1">DUF4220 domain-containing protein</fullName>
    </recommendedName>
</protein>
<dbReference type="InterPro" id="IPR025315">
    <property type="entry name" value="DUF4220"/>
</dbReference>
<proteinExistence type="predicted"/>
<dbReference type="EnsemblPlants" id="EMT19191">
    <property type="protein sequence ID" value="EMT19191"/>
    <property type="gene ID" value="F775_13597"/>
</dbReference>
<feature type="domain" description="DUF4220" evidence="1">
    <location>
        <begin position="64"/>
        <end position="482"/>
    </location>
</feature>
<dbReference type="Pfam" id="PF04578">
    <property type="entry name" value="DUF594"/>
    <property type="match status" value="1"/>
</dbReference>
<sequence length="691" mass="78604">MANVTECSHSAVTNFIRGVNAQLWRSNTLMAANAVLVLIMVAISASGRHYRQVGVTRFVFQGATVLYLPIISYVVSSIGKYNTRGLDMYCYGEYNVVMLLIWAVLVQIVGTNTSATVAIDDDDGQKLGPSIELLARAVWTSYLVFYYLHHHYLIMPSITFHYKSFIQRHYLWNFLIVLCVLSFAKITLKFYAFEKARRSFALGRNSRLVAGYMEQLLGENHQGSENELIPPLIVMGEEKQEIEETPHGYTIKQRKNSLVTINKVWQMADNNDILLARRPWLTNLCLSFALFKLLKHQFAKCHLVVLGSTKAFNFVLNVLLNKRNPETVFRVIANEVSFILDSYYSSLPTSNFGRLLPVLNIIVSLSIITWCLLAMAKTAYLSDPSVTHQIYCEPSCVLPMENRFYSNYNQLYLGNILFNSLPTYSLFVVVILAEAWDIISYFCSNWFKQSPCMQRLLALVLPFKIKFIKNYWTDKMGQASLLAQPQPKKCVFTQPFFYFFGLRPRLQHVNVSSDVKASIIDTLKNSNNCLSKGTTALLNNGIGNHVLWACEETRHIPCYPCLAHRHRHLRGQAWSKKLYKIVSEDIKRALPGGSMSVEYGSMVELLGGESRHEVVNKGARLGKQLVELVQDEETGWHILASFWSELILYVAPSHNIKAHKKARANGTELVTLIWALLRHAEIDRPNTQAVV</sequence>
<dbReference type="Pfam" id="PF13968">
    <property type="entry name" value="DUF4220"/>
    <property type="match status" value="1"/>
</dbReference>
<name>N1R456_AEGTA</name>
<accession>N1R456</accession>
<reference evidence="2" key="1">
    <citation type="submission" date="2015-06" db="UniProtKB">
        <authorList>
            <consortium name="EnsemblPlants"/>
        </authorList>
    </citation>
    <scope>IDENTIFICATION</scope>
</reference>
<evidence type="ECO:0000259" key="1">
    <source>
        <dbReference type="Pfam" id="PF13968"/>
    </source>
</evidence>
<dbReference type="InterPro" id="IPR007658">
    <property type="entry name" value="DUF594"/>
</dbReference>
<dbReference type="PANTHER" id="PTHR31325">
    <property type="entry name" value="OS01G0798800 PROTEIN-RELATED"/>
    <property type="match status" value="1"/>
</dbReference>